<dbReference type="InterPro" id="IPR013780">
    <property type="entry name" value="Glyco_hydro_b"/>
</dbReference>
<evidence type="ECO:0000256" key="10">
    <source>
        <dbReference type="ARBA" id="ARBA00023295"/>
    </source>
</evidence>
<evidence type="ECO:0000256" key="5">
    <source>
        <dbReference type="ARBA" id="ARBA00022723"/>
    </source>
</evidence>
<dbReference type="PRINTS" id="PR00110">
    <property type="entry name" value="ALPHAAMYLASE"/>
</dbReference>
<keyword evidence="14" id="KW-0732">Signal</keyword>
<dbReference type="PROSITE" id="PS51448">
    <property type="entry name" value="P_TREFOIL_2"/>
    <property type="match status" value="1"/>
</dbReference>
<dbReference type="GO" id="GO:0005975">
    <property type="term" value="P:carbohydrate metabolic process"/>
    <property type="evidence" value="ECO:0007669"/>
    <property type="project" value="InterPro"/>
</dbReference>
<evidence type="ECO:0000256" key="11">
    <source>
        <dbReference type="PROSITE-ProRule" id="PRU00779"/>
    </source>
</evidence>
<dbReference type="Proteomes" id="UP001314263">
    <property type="component" value="Unassembled WGS sequence"/>
</dbReference>
<dbReference type="SUPFAM" id="SSF51445">
    <property type="entry name" value="(Trans)glycosidases"/>
    <property type="match status" value="1"/>
</dbReference>
<dbReference type="InterPro" id="IPR006047">
    <property type="entry name" value="GH13_cat_dom"/>
</dbReference>
<feature type="disulfide bond" evidence="11">
    <location>
        <begin position="36"/>
        <end position="62"/>
    </location>
</feature>
<organism evidence="16 17">
    <name type="scientific">Coccomyxa viridis</name>
    <dbReference type="NCBI Taxonomy" id="1274662"/>
    <lineage>
        <taxon>Eukaryota</taxon>
        <taxon>Viridiplantae</taxon>
        <taxon>Chlorophyta</taxon>
        <taxon>core chlorophytes</taxon>
        <taxon>Trebouxiophyceae</taxon>
        <taxon>Trebouxiophyceae incertae sedis</taxon>
        <taxon>Coccomyxaceae</taxon>
        <taxon>Coccomyxa</taxon>
    </lineage>
</organism>
<comment type="cofactor">
    <cofactor evidence="2">
        <name>Ca(2+)</name>
        <dbReference type="ChEBI" id="CHEBI:29108"/>
    </cofactor>
</comment>
<name>A0AAV1HZD4_9CHLO</name>
<reference evidence="16 17" key="1">
    <citation type="submission" date="2023-10" db="EMBL/GenBank/DDBJ databases">
        <authorList>
            <person name="Maclean D."/>
            <person name="Macfadyen A."/>
        </authorList>
    </citation>
    <scope>NUCLEOTIDE SEQUENCE [LARGE SCALE GENOMIC DNA]</scope>
</reference>
<keyword evidence="5" id="KW-0479">Metal-binding</keyword>
<feature type="chain" id="PRO_5043426912" description="Alpha-amylase" evidence="14">
    <location>
        <begin position="24"/>
        <end position="565"/>
    </location>
</feature>
<comment type="catalytic activity">
    <reaction evidence="1 13">
        <text>Endohydrolysis of (1-&gt;4)-alpha-D-glucosidic linkages in polysaccharides containing three or more (1-&gt;4)-alpha-linked D-glucose units.</text>
        <dbReference type="EC" id="3.2.1.1"/>
    </reaction>
</comment>
<evidence type="ECO:0000256" key="4">
    <source>
        <dbReference type="ARBA" id="ARBA00012595"/>
    </source>
</evidence>
<dbReference type="InterPro" id="IPR017853">
    <property type="entry name" value="GH"/>
</dbReference>
<keyword evidence="6 13" id="KW-0378">Hydrolase</keyword>
<keyword evidence="17" id="KW-1185">Reference proteome</keyword>
<keyword evidence="7" id="KW-0106">Calcium</keyword>
<keyword evidence="10 13" id="KW-0326">Glycosidase</keyword>
<comment type="similarity">
    <text evidence="3 12">Belongs to the glycosyl hydrolase 13 family.</text>
</comment>
<evidence type="ECO:0000256" key="8">
    <source>
        <dbReference type="ARBA" id="ARBA00023157"/>
    </source>
</evidence>
<evidence type="ECO:0000256" key="14">
    <source>
        <dbReference type="SAM" id="SignalP"/>
    </source>
</evidence>
<dbReference type="Pfam" id="PF00088">
    <property type="entry name" value="Trefoil"/>
    <property type="match status" value="1"/>
</dbReference>
<evidence type="ECO:0000313" key="17">
    <source>
        <dbReference type="Proteomes" id="UP001314263"/>
    </source>
</evidence>
<dbReference type="InterPro" id="IPR031319">
    <property type="entry name" value="A-amylase_C"/>
</dbReference>
<feature type="signal peptide" evidence="14">
    <location>
        <begin position="1"/>
        <end position="23"/>
    </location>
</feature>
<evidence type="ECO:0000259" key="15">
    <source>
        <dbReference type="PROSITE" id="PS51448"/>
    </source>
</evidence>
<sequence length="565" mass="62388">MLPGLTAICLLAAVTLCCSAALGLSPHRLKDHSAACSASRGKVDCGLFRQPGEASCRAAGCCWDSGSQPQCFFYNKWPTPKQDRVQVHLFEWSWADVKAECEWLGKAGYTGVQVSPVQEDIVVKDYPDRATRQEPWWTRYQPVSYQLVSRSGNQSAFADMVQHCREHEVDIYVDVVLNHMAGGSVEDPVQHGRAGTAWQYRQDYGDLYHATDFHHRQGTGYAEHGNCQIRDQDFQGCYDCVQQCDLGGLADLDTSQSSVQAKAAQYLNMLAQLGVAGVRIDAAKHMNKWDLGNILQGVNSNLYVYQEVLEGCNELVTAEEYSGLGQVIEFRWAQLIRDRFTARDLQFLGAEYMPCGHLLSESALVFVENHDRQSNCHVPDPEAPCISLTVKDGDIYKVAVAFTLAYPYGSPQILSSYAYSSHGQGAPKEAVHEGNGRISCGREGSWYCQHRWPEISGMVAWRKRAEERSISHWWLSDTNQQVQFSRGAAAMFFMNIAANTFHGRLSDTQLPAGAYCNAYKAGCERVEILDDGLTASAVAVAPDSVLALHIGLMTSPEPSARAGAA</sequence>
<dbReference type="CDD" id="cd00111">
    <property type="entry name" value="Trefoil"/>
    <property type="match status" value="1"/>
</dbReference>
<dbReference type="AlphaFoldDB" id="A0AAV1HZD4"/>
<dbReference type="GO" id="GO:0046872">
    <property type="term" value="F:metal ion binding"/>
    <property type="evidence" value="ECO:0007669"/>
    <property type="project" value="UniProtKB-KW"/>
</dbReference>
<dbReference type="EC" id="3.2.1.1" evidence="4 13"/>
<gene>
    <name evidence="16" type="ORF">CVIRNUC_003181</name>
</gene>
<evidence type="ECO:0000256" key="9">
    <source>
        <dbReference type="ARBA" id="ARBA00023277"/>
    </source>
</evidence>
<dbReference type="EMBL" id="CAUYUE010000004">
    <property type="protein sequence ID" value="CAK0764670.1"/>
    <property type="molecule type" value="Genomic_DNA"/>
</dbReference>
<evidence type="ECO:0000256" key="6">
    <source>
        <dbReference type="ARBA" id="ARBA00022801"/>
    </source>
</evidence>
<keyword evidence="8 11" id="KW-1015">Disulfide bond</keyword>
<dbReference type="Gene3D" id="3.20.20.80">
    <property type="entry name" value="Glycosidases"/>
    <property type="match status" value="1"/>
</dbReference>
<accession>A0AAV1HZD4</accession>
<dbReference type="GO" id="GO:0004556">
    <property type="term" value="F:alpha-amylase activity"/>
    <property type="evidence" value="ECO:0007669"/>
    <property type="project" value="UniProtKB-UniRule"/>
</dbReference>
<dbReference type="SUPFAM" id="SSF51011">
    <property type="entry name" value="Glycosyl hydrolase domain"/>
    <property type="match status" value="1"/>
</dbReference>
<dbReference type="InterPro" id="IPR000519">
    <property type="entry name" value="P_trefoil_dom"/>
</dbReference>
<dbReference type="Gene3D" id="4.10.110.10">
    <property type="entry name" value="Spasmolytic Protein, domain 1"/>
    <property type="match status" value="1"/>
</dbReference>
<dbReference type="SUPFAM" id="SSF57492">
    <property type="entry name" value="Trefoil"/>
    <property type="match status" value="1"/>
</dbReference>
<evidence type="ECO:0000313" key="16">
    <source>
        <dbReference type="EMBL" id="CAK0764670.1"/>
    </source>
</evidence>
<dbReference type="SMART" id="SM00632">
    <property type="entry name" value="Aamy_C"/>
    <property type="match status" value="1"/>
</dbReference>
<dbReference type="CDD" id="cd11317">
    <property type="entry name" value="AmyAc_bac_euk_AmyA"/>
    <property type="match status" value="1"/>
</dbReference>
<evidence type="ECO:0000256" key="7">
    <source>
        <dbReference type="ARBA" id="ARBA00022837"/>
    </source>
</evidence>
<evidence type="ECO:0000256" key="12">
    <source>
        <dbReference type="RuleBase" id="RU003615"/>
    </source>
</evidence>
<protein>
    <recommendedName>
        <fullName evidence="4 13">Alpha-amylase</fullName>
        <ecNumber evidence="4 13">3.2.1.1</ecNumber>
    </recommendedName>
</protein>
<evidence type="ECO:0000256" key="1">
    <source>
        <dbReference type="ARBA" id="ARBA00000548"/>
    </source>
</evidence>
<comment type="caution">
    <text evidence="16">The sequence shown here is derived from an EMBL/GenBank/DDBJ whole genome shotgun (WGS) entry which is preliminary data.</text>
</comment>
<dbReference type="PANTHER" id="PTHR43447">
    <property type="entry name" value="ALPHA-AMYLASE"/>
    <property type="match status" value="1"/>
</dbReference>
<evidence type="ECO:0000256" key="3">
    <source>
        <dbReference type="ARBA" id="ARBA00008061"/>
    </source>
</evidence>
<dbReference type="Gene3D" id="2.60.40.1180">
    <property type="entry name" value="Golgi alpha-mannosidase II"/>
    <property type="match status" value="1"/>
</dbReference>
<feature type="domain" description="P-type" evidence="15">
    <location>
        <begin position="34"/>
        <end position="75"/>
    </location>
</feature>
<dbReference type="InterPro" id="IPR044913">
    <property type="entry name" value="P_trefoil_dom_sf"/>
</dbReference>
<keyword evidence="9 13" id="KW-0119">Carbohydrate metabolism</keyword>
<proteinExistence type="inferred from homology"/>
<evidence type="ECO:0000256" key="2">
    <source>
        <dbReference type="ARBA" id="ARBA00001913"/>
    </source>
</evidence>
<dbReference type="InterPro" id="IPR006046">
    <property type="entry name" value="Alpha_amylase"/>
</dbReference>
<dbReference type="SMART" id="SM00642">
    <property type="entry name" value="Aamy"/>
    <property type="match status" value="1"/>
</dbReference>
<dbReference type="Pfam" id="PF00128">
    <property type="entry name" value="Alpha-amylase"/>
    <property type="match status" value="1"/>
</dbReference>
<comment type="caution">
    <text evidence="11">Lacks conserved residue(s) required for the propagation of feature annotation.</text>
</comment>
<evidence type="ECO:0000256" key="13">
    <source>
        <dbReference type="RuleBase" id="RU361134"/>
    </source>
</evidence>